<dbReference type="Proteomes" id="UP000560131">
    <property type="component" value="Unassembled WGS sequence"/>
</dbReference>
<accession>A0ABR6NCS1</accession>
<evidence type="ECO:0000313" key="2">
    <source>
        <dbReference type="EMBL" id="MBB5727542.1"/>
    </source>
</evidence>
<sequence>MSWATALAAARRHWPLAIATLSAVVFAGLLLVTQAERDAARQALATEQAGRRADHDRAERQRAEQERGFAEQLAGATATFADRLAARAPVILRSTNTVRDYAQTDAGRARCLGADRVRGLDDYLAALASEDPASAGRGADAVRADPDPAPAGR</sequence>
<dbReference type="EMBL" id="JACIJN010000018">
    <property type="protein sequence ID" value="MBB5727542.1"/>
    <property type="molecule type" value="Genomic_DNA"/>
</dbReference>
<comment type="caution">
    <text evidence="2">The sequence shown here is derived from an EMBL/GenBank/DDBJ whole genome shotgun (WGS) entry which is preliminary data.</text>
</comment>
<name>A0ABR6NCS1_9SPHN</name>
<reference evidence="2 3" key="1">
    <citation type="submission" date="2020-08" db="EMBL/GenBank/DDBJ databases">
        <title>Genomic Encyclopedia of Type Strains, Phase IV (KMG-IV): sequencing the most valuable type-strain genomes for metagenomic binning, comparative biology and taxonomic classification.</title>
        <authorList>
            <person name="Goeker M."/>
        </authorList>
    </citation>
    <scope>NUCLEOTIDE SEQUENCE [LARGE SCALE GENOMIC DNA]</scope>
    <source>
        <strain evidence="2 3">DSM 101535</strain>
    </source>
</reference>
<dbReference type="RefSeq" id="WP_184041073.1">
    <property type="nucleotide sequence ID" value="NZ_BAABAR010000014.1"/>
</dbReference>
<proteinExistence type="predicted"/>
<organism evidence="2 3">
    <name type="scientific">Sphingomonas endophytica</name>
    <dbReference type="NCBI Taxonomy" id="869719"/>
    <lineage>
        <taxon>Bacteria</taxon>
        <taxon>Pseudomonadati</taxon>
        <taxon>Pseudomonadota</taxon>
        <taxon>Alphaproteobacteria</taxon>
        <taxon>Sphingomonadales</taxon>
        <taxon>Sphingomonadaceae</taxon>
        <taxon>Sphingomonas</taxon>
    </lineage>
</organism>
<protein>
    <submittedName>
        <fullName evidence="2">Uncharacterized protein</fullName>
    </submittedName>
</protein>
<evidence type="ECO:0000313" key="3">
    <source>
        <dbReference type="Proteomes" id="UP000560131"/>
    </source>
</evidence>
<keyword evidence="3" id="KW-1185">Reference proteome</keyword>
<feature type="region of interest" description="Disordered" evidence="1">
    <location>
        <begin position="131"/>
        <end position="153"/>
    </location>
</feature>
<gene>
    <name evidence="2" type="ORF">FHS97_003498</name>
</gene>
<feature type="compositionally biased region" description="Basic and acidic residues" evidence="1">
    <location>
        <begin position="49"/>
        <end position="68"/>
    </location>
</feature>
<feature type="region of interest" description="Disordered" evidence="1">
    <location>
        <begin position="43"/>
        <end position="68"/>
    </location>
</feature>
<evidence type="ECO:0000256" key="1">
    <source>
        <dbReference type="SAM" id="MobiDB-lite"/>
    </source>
</evidence>